<evidence type="ECO:0000313" key="3">
    <source>
        <dbReference type="EMBL" id="KAE9527727.1"/>
    </source>
</evidence>
<reference evidence="3 4" key="1">
    <citation type="submission" date="2019-08" db="EMBL/GenBank/DDBJ databases">
        <title>The genome of the soybean aphid Biotype 1, its phylome, world population structure and adaptation to the North American continent.</title>
        <authorList>
            <person name="Giordano R."/>
            <person name="Donthu R.K."/>
            <person name="Hernandez A.G."/>
            <person name="Wright C.L."/>
            <person name="Zimin A.V."/>
        </authorList>
    </citation>
    <scope>NUCLEOTIDE SEQUENCE [LARGE SCALE GENOMIC DNA]</scope>
    <source>
        <tissue evidence="3">Whole aphids</tissue>
    </source>
</reference>
<comment type="caution">
    <text evidence="3">The sequence shown here is derived from an EMBL/GenBank/DDBJ whole genome shotgun (WGS) entry which is preliminary data.</text>
</comment>
<protein>
    <submittedName>
        <fullName evidence="3">Uncharacterized protein</fullName>
    </submittedName>
</protein>
<keyword evidence="4" id="KW-1185">Reference proteome</keyword>
<dbReference type="Pfam" id="PF03357">
    <property type="entry name" value="Snf7"/>
    <property type="match status" value="1"/>
</dbReference>
<dbReference type="OrthoDB" id="10266568at2759"/>
<accession>A0A6G0T919</accession>
<dbReference type="EMBL" id="VYZN01000051">
    <property type="protein sequence ID" value="KAE9527727.1"/>
    <property type="molecule type" value="Genomic_DNA"/>
</dbReference>
<dbReference type="AlphaFoldDB" id="A0A6G0T919"/>
<dbReference type="Gene3D" id="6.10.140.1230">
    <property type="match status" value="1"/>
</dbReference>
<evidence type="ECO:0000256" key="1">
    <source>
        <dbReference type="ARBA" id="ARBA00006190"/>
    </source>
</evidence>
<gene>
    <name evidence="3" type="ORF">AGLY_012800</name>
</gene>
<dbReference type="GO" id="GO:0007034">
    <property type="term" value="P:vacuolar transport"/>
    <property type="evidence" value="ECO:0007669"/>
    <property type="project" value="InterPro"/>
</dbReference>
<feature type="region of interest" description="Disordered" evidence="2">
    <location>
        <begin position="183"/>
        <end position="203"/>
    </location>
</feature>
<evidence type="ECO:0000313" key="4">
    <source>
        <dbReference type="Proteomes" id="UP000475862"/>
    </source>
</evidence>
<name>A0A6G0T919_APHGL</name>
<dbReference type="Proteomes" id="UP000475862">
    <property type="component" value="Unassembled WGS sequence"/>
</dbReference>
<evidence type="ECO:0000256" key="2">
    <source>
        <dbReference type="SAM" id="MobiDB-lite"/>
    </source>
</evidence>
<dbReference type="PANTHER" id="PTHR10476">
    <property type="entry name" value="CHARGED MULTIVESICULAR BODY PROTEIN"/>
    <property type="match status" value="1"/>
</dbReference>
<comment type="similarity">
    <text evidence="1">Belongs to the SNF7 family.</text>
</comment>
<dbReference type="InterPro" id="IPR005024">
    <property type="entry name" value="Snf7_fam"/>
</dbReference>
<sequence>MTQRLDKKIFDLKLAAKQITRSAKKLKKQEAKEIHMCLKHVMHGELEIGRVHAENAVRNRNQSLDLLTLGARLQGALNILQAATVQNAVTTAMRSVVSSMVAACSPRDMHLPSLSATMDRFERMTDHLGTRQTCVSQALGGMNATAGDAEQVNSLMAQIVDRAGLDVRSVMPAVECSTLQQINIPSSSSSSSPPTPPPQNLQVSGLDEQLAKLRNFYG</sequence>
<proteinExistence type="inferred from homology"/>
<organism evidence="3 4">
    <name type="scientific">Aphis glycines</name>
    <name type="common">Soybean aphid</name>
    <dbReference type="NCBI Taxonomy" id="307491"/>
    <lineage>
        <taxon>Eukaryota</taxon>
        <taxon>Metazoa</taxon>
        <taxon>Ecdysozoa</taxon>
        <taxon>Arthropoda</taxon>
        <taxon>Hexapoda</taxon>
        <taxon>Insecta</taxon>
        <taxon>Pterygota</taxon>
        <taxon>Neoptera</taxon>
        <taxon>Paraneoptera</taxon>
        <taxon>Hemiptera</taxon>
        <taxon>Sternorrhyncha</taxon>
        <taxon>Aphidomorpha</taxon>
        <taxon>Aphidoidea</taxon>
        <taxon>Aphididae</taxon>
        <taxon>Aphidini</taxon>
        <taxon>Aphis</taxon>
        <taxon>Aphis</taxon>
    </lineage>
</organism>